<accession>A0ABP1QCU2</accession>
<sequence>MLPTSIEKHTALRIRLMPVTGQTLFQWDKENNLVTLANTYCILSWLTGLTAGYTFCLSHALHIYFTFHPLEDIQDEVEQEPEKQQFATLVLEWGEVIVSFVICILMSMQWLKRDEIIYLMNQILLYDKQLMADLRAKGLELDAEQKRAILYGGACLYITMITTVTFPFLLNFALLHPLEPTHVMAWELLEIDLSPSKFGIVHVICLFGALSGLVAGSNAVYIFGNLATCYWPIATGIYHLIQMMLANNSRKTVEPEEVVVTCCSIAMLTQTLITMYTMEHNPDEFGYTVTQIFGIGDVKYRGWPNSKRLPDLPEIFGYGMFVGFCNFTFACILYPLVRDYDPINMVLKDILPEIPRRILATVYYGPMCFFATNYCAQFMLMILTSCQMFEKQTEWNMKASKGIPIENEMNWLERLLQVEMKLVFKTLDKFSRGKKVNVEERNIENERPMVAEIAKGGFEGHRKLHNCIYIQLAQSNRGVHIFVPGMIGVGIAFCVACNYICLTMYDNEEFVLFVGCAFVVIICIYVLIIFFCAHASLPLVYTEDTILYWKGKVYKKLQRKQCKSMIPFGFMVGSFFMGKKTTALDIMDTICNYTIDLLLA</sequence>
<evidence type="ECO:0000313" key="2">
    <source>
        <dbReference type="EMBL" id="CAL8098279.1"/>
    </source>
</evidence>
<reference evidence="2 3" key="1">
    <citation type="submission" date="2024-08" db="EMBL/GenBank/DDBJ databases">
        <authorList>
            <person name="Cucini C."/>
            <person name="Frati F."/>
        </authorList>
    </citation>
    <scope>NUCLEOTIDE SEQUENCE [LARGE SCALE GENOMIC DNA]</scope>
</reference>
<keyword evidence="1" id="KW-1133">Transmembrane helix</keyword>
<proteinExistence type="predicted"/>
<evidence type="ECO:0000256" key="1">
    <source>
        <dbReference type="SAM" id="Phobius"/>
    </source>
</evidence>
<dbReference type="Proteomes" id="UP001642540">
    <property type="component" value="Unassembled WGS sequence"/>
</dbReference>
<feature type="transmembrane region" description="Helical" evidence="1">
    <location>
        <begin position="148"/>
        <end position="175"/>
    </location>
</feature>
<comment type="caution">
    <text evidence="2">The sequence shown here is derived from an EMBL/GenBank/DDBJ whole genome shotgun (WGS) entry which is preliminary data.</text>
</comment>
<evidence type="ECO:0000313" key="3">
    <source>
        <dbReference type="Proteomes" id="UP001642540"/>
    </source>
</evidence>
<feature type="transmembrane region" description="Helical" evidence="1">
    <location>
        <begin position="315"/>
        <end position="337"/>
    </location>
</feature>
<organism evidence="2 3">
    <name type="scientific">Orchesella dallaii</name>
    <dbReference type="NCBI Taxonomy" id="48710"/>
    <lineage>
        <taxon>Eukaryota</taxon>
        <taxon>Metazoa</taxon>
        <taxon>Ecdysozoa</taxon>
        <taxon>Arthropoda</taxon>
        <taxon>Hexapoda</taxon>
        <taxon>Collembola</taxon>
        <taxon>Entomobryomorpha</taxon>
        <taxon>Entomobryoidea</taxon>
        <taxon>Orchesellidae</taxon>
        <taxon>Orchesellinae</taxon>
        <taxon>Orchesella</taxon>
    </lineage>
</organism>
<gene>
    <name evidence="2" type="ORF">ODALV1_LOCUS9882</name>
</gene>
<name>A0ABP1QCU2_9HEXA</name>
<keyword evidence="1" id="KW-0472">Membrane</keyword>
<feature type="transmembrane region" description="Helical" evidence="1">
    <location>
        <begin position="86"/>
        <end position="111"/>
    </location>
</feature>
<keyword evidence="3" id="KW-1185">Reference proteome</keyword>
<dbReference type="EMBL" id="CAXLJM020000030">
    <property type="protein sequence ID" value="CAL8098279.1"/>
    <property type="molecule type" value="Genomic_DNA"/>
</dbReference>
<evidence type="ECO:0008006" key="4">
    <source>
        <dbReference type="Google" id="ProtNLM"/>
    </source>
</evidence>
<feature type="transmembrane region" description="Helical" evidence="1">
    <location>
        <begin position="42"/>
        <end position="65"/>
    </location>
</feature>
<feature type="transmembrane region" description="Helical" evidence="1">
    <location>
        <begin position="357"/>
        <end position="383"/>
    </location>
</feature>
<feature type="transmembrane region" description="Helical" evidence="1">
    <location>
        <begin position="221"/>
        <end position="241"/>
    </location>
</feature>
<feature type="transmembrane region" description="Helical" evidence="1">
    <location>
        <begin position="511"/>
        <end position="541"/>
    </location>
</feature>
<protein>
    <recommendedName>
        <fullName evidence="4">Odorant receptor</fullName>
    </recommendedName>
</protein>
<feature type="transmembrane region" description="Helical" evidence="1">
    <location>
        <begin position="481"/>
        <end position="505"/>
    </location>
</feature>
<keyword evidence="1" id="KW-0812">Transmembrane</keyword>
<feature type="transmembrane region" description="Helical" evidence="1">
    <location>
        <begin position="196"/>
        <end position="215"/>
    </location>
</feature>